<dbReference type="OrthoDB" id="8913469at2"/>
<dbReference type="EMBL" id="QPJK01000011">
    <property type="protein sequence ID" value="RCW66183.1"/>
    <property type="molecule type" value="Genomic_DNA"/>
</dbReference>
<feature type="region of interest" description="Disordered" evidence="1">
    <location>
        <begin position="185"/>
        <end position="217"/>
    </location>
</feature>
<evidence type="ECO:0000256" key="1">
    <source>
        <dbReference type="SAM" id="MobiDB-lite"/>
    </source>
</evidence>
<proteinExistence type="predicted"/>
<keyword evidence="3" id="KW-1185">Reference proteome</keyword>
<accession>A0A368XDZ1</accession>
<organism evidence="2 3">
    <name type="scientific">Pseudorhodoferax soli</name>
    <dbReference type="NCBI Taxonomy" id="545864"/>
    <lineage>
        <taxon>Bacteria</taxon>
        <taxon>Pseudomonadati</taxon>
        <taxon>Pseudomonadota</taxon>
        <taxon>Betaproteobacteria</taxon>
        <taxon>Burkholderiales</taxon>
        <taxon>Comamonadaceae</taxon>
    </lineage>
</organism>
<dbReference type="RefSeq" id="WP_114471545.1">
    <property type="nucleotide sequence ID" value="NZ_QPJK01000011.1"/>
</dbReference>
<comment type="caution">
    <text evidence="2">The sequence shown here is derived from an EMBL/GenBank/DDBJ whole genome shotgun (WGS) entry which is preliminary data.</text>
</comment>
<evidence type="ECO:0000313" key="3">
    <source>
        <dbReference type="Proteomes" id="UP000252884"/>
    </source>
</evidence>
<reference evidence="2 3" key="1">
    <citation type="submission" date="2018-07" db="EMBL/GenBank/DDBJ databases">
        <title>Genomic Encyclopedia of Type Strains, Phase IV (KMG-IV): sequencing the most valuable type-strain genomes for metagenomic binning, comparative biology and taxonomic classification.</title>
        <authorList>
            <person name="Goeker M."/>
        </authorList>
    </citation>
    <scope>NUCLEOTIDE SEQUENCE [LARGE SCALE GENOMIC DNA]</scope>
    <source>
        <strain evidence="2 3">DSM 21634</strain>
    </source>
</reference>
<dbReference type="Proteomes" id="UP000252884">
    <property type="component" value="Unassembled WGS sequence"/>
</dbReference>
<name>A0A368XDZ1_9BURK</name>
<evidence type="ECO:0000313" key="2">
    <source>
        <dbReference type="EMBL" id="RCW66183.1"/>
    </source>
</evidence>
<dbReference type="AlphaFoldDB" id="A0A368XDZ1"/>
<sequence>MITVQLQENGFVNLALQSVIQQIETEEGLDLLLRQGCPASLLDDLRQRKARDLLEVAGRLRTTYVLLSIKEIVGELHRLDRIREDQELYEYFIIHGANRNMVCEMWKRSHDEVASMRKALLPGGGASPGRTPLPKDPAVREAIHQAWAEICTQHPDATYRRLLYQLHQRFMAHSIDTLVSTLEEFKEKDKPRGRRSASVTAPEPRELQGITGLVQRK</sequence>
<protein>
    <submittedName>
        <fullName evidence="2">Uncharacterized protein DUF2857</fullName>
    </submittedName>
</protein>
<gene>
    <name evidence="2" type="ORF">DES41_111141</name>
</gene>